<dbReference type="Proteomes" id="UP001234297">
    <property type="component" value="Chromosome 2"/>
</dbReference>
<evidence type="ECO:0000313" key="1">
    <source>
        <dbReference type="EMBL" id="KAJ8643893.1"/>
    </source>
</evidence>
<accession>A0ACC2MEF4</accession>
<keyword evidence="2" id="KW-1185">Reference proteome</keyword>
<proteinExistence type="predicted"/>
<reference evidence="1 2" key="1">
    <citation type="journal article" date="2022" name="Hortic Res">
        <title>A haplotype resolved chromosomal level avocado genome allows analysis of novel avocado genes.</title>
        <authorList>
            <person name="Nath O."/>
            <person name="Fletcher S.J."/>
            <person name="Hayward A."/>
            <person name="Shaw L.M."/>
            <person name="Masouleh A.K."/>
            <person name="Furtado A."/>
            <person name="Henry R.J."/>
            <person name="Mitter N."/>
        </authorList>
    </citation>
    <scope>NUCLEOTIDE SEQUENCE [LARGE SCALE GENOMIC DNA]</scope>
    <source>
        <strain evidence="2">cv. Hass</strain>
    </source>
</reference>
<evidence type="ECO:0000313" key="2">
    <source>
        <dbReference type="Proteomes" id="UP001234297"/>
    </source>
</evidence>
<protein>
    <submittedName>
        <fullName evidence="1">Uncharacterized protein</fullName>
    </submittedName>
</protein>
<name>A0ACC2MEF4_PERAE</name>
<sequence length="566" mass="62550">MATTKPTQPLSFLLPNNPTNPKPSSSLKQSSIISLPKLCNSMKEVQQIHTTLIKTGLIHDPSAMNAIIEFSITQDLPYAQSVFQQTTNPTTFAKNLMLRGLSQSQFPLSAFSLYVEFTIGGFQLNKFAFTALIQACSRSKAVREGEQIHAQILKCGEMDAHLASSTIQFYVGVCGGFGIVPEHAEEGFRPDERTLASVLPSVSRLGALSLGKWVHSYAENLGMEMNVFLGSALVDMYSKCGSIDSAIGVFNRIGPLKRNVVLWNAMIGGFAMHGHGRDALQLFQTMLASGIQPTDVTFVGVLRACSHAGMVDQGLSYFKAMTEGYNVEPTIEHYGCMVDLLGRAGRLEEAEKLMKSTDEGRDVVLLKTLLGACRVHGNIEIGERIGNQLIDLASDDSSCYVLLANLFASVGRWEDVNKLRNLMKKRGVRKIAGCTSIELDSVVHEFHAGDMSHPRIEEIYAKLEEIRLELKVEGYIPNTSQVLADTGEEEKEASMYRHSEKLAIAFGLINTTPGSTIRIVKNLRVCLDCHTVTKLISKLYDREIIVRDQNRFHHFKNGLCSCSDYW</sequence>
<gene>
    <name evidence="1" type="ORF">MRB53_005641</name>
</gene>
<comment type="caution">
    <text evidence="1">The sequence shown here is derived from an EMBL/GenBank/DDBJ whole genome shotgun (WGS) entry which is preliminary data.</text>
</comment>
<organism evidence="1 2">
    <name type="scientific">Persea americana</name>
    <name type="common">Avocado</name>
    <dbReference type="NCBI Taxonomy" id="3435"/>
    <lineage>
        <taxon>Eukaryota</taxon>
        <taxon>Viridiplantae</taxon>
        <taxon>Streptophyta</taxon>
        <taxon>Embryophyta</taxon>
        <taxon>Tracheophyta</taxon>
        <taxon>Spermatophyta</taxon>
        <taxon>Magnoliopsida</taxon>
        <taxon>Magnoliidae</taxon>
        <taxon>Laurales</taxon>
        <taxon>Lauraceae</taxon>
        <taxon>Persea</taxon>
    </lineage>
</organism>
<dbReference type="EMBL" id="CM056810">
    <property type="protein sequence ID" value="KAJ8643893.1"/>
    <property type="molecule type" value="Genomic_DNA"/>
</dbReference>